<dbReference type="Proteomes" id="UP000272400">
    <property type="component" value="Unassembled WGS sequence"/>
</dbReference>
<name>A0A3N1CNK0_9ACTN</name>
<gene>
    <name evidence="1" type="ORF">EDD29_0376</name>
</gene>
<dbReference type="OrthoDB" id="3537289at2"/>
<sequence>MRNTALGPDTALAVPVTAESQPDLWLLVQDTAARLGVTAPDGIGLHPRAEVSAAPGRLLLGLPHVLDLPADELAAVVAHELARPQAPASRPLAFRAGGGASVTEALVVSPESVAAALVHATYLAFTFERFVLQYVGPLAAAGWFPVDLWDAWRGNRFRERRADAGRPVPLRPLPVEVEAGFAKTLAEGLSTAAPAAPVPCPAGCPTSTRLAVAPRAPEPAGLRGVTFDGVDDAVWEDAVTRCALGIRGAVADLLGHPVVLGADVVALVRQGRAVDILRKAGAESPDLFPVGRVLGPLLGDALRRRGYRAEHVLAQHVLVGPGFDRIDTAALIDPVEGGGEPPALLLELLS</sequence>
<dbReference type="AlphaFoldDB" id="A0A3N1CNK0"/>
<comment type="caution">
    <text evidence="1">The sequence shown here is derived from an EMBL/GenBank/DDBJ whole genome shotgun (WGS) entry which is preliminary data.</text>
</comment>
<evidence type="ECO:0000313" key="2">
    <source>
        <dbReference type="Proteomes" id="UP000272400"/>
    </source>
</evidence>
<dbReference type="EMBL" id="RJKE01000001">
    <property type="protein sequence ID" value="ROO82891.1"/>
    <property type="molecule type" value="Genomic_DNA"/>
</dbReference>
<reference evidence="1 2" key="1">
    <citation type="submission" date="2018-11" db="EMBL/GenBank/DDBJ databases">
        <title>Sequencing the genomes of 1000 actinobacteria strains.</title>
        <authorList>
            <person name="Klenk H.-P."/>
        </authorList>
    </citation>
    <scope>NUCLEOTIDE SEQUENCE [LARGE SCALE GENOMIC DNA]</scope>
    <source>
        <strain evidence="1 2">DSM 44254</strain>
    </source>
</reference>
<organism evidence="1 2">
    <name type="scientific">Actinocorallia herbida</name>
    <dbReference type="NCBI Taxonomy" id="58109"/>
    <lineage>
        <taxon>Bacteria</taxon>
        <taxon>Bacillati</taxon>
        <taxon>Actinomycetota</taxon>
        <taxon>Actinomycetes</taxon>
        <taxon>Streptosporangiales</taxon>
        <taxon>Thermomonosporaceae</taxon>
        <taxon>Actinocorallia</taxon>
    </lineage>
</organism>
<evidence type="ECO:0000313" key="1">
    <source>
        <dbReference type="EMBL" id="ROO82891.1"/>
    </source>
</evidence>
<dbReference type="RefSeq" id="WP_148085844.1">
    <property type="nucleotide sequence ID" value="NZ_RJKE01000001.1"/>
</dbReference>
<proteinExistence type="predicted"/>
<accession>A0A3N1CNK0</accession>
<keyword evidence="2" id="KW-1185">Reference proteome</keyword>
<protein>
    <submittedName>
        <fullName evidence="1">Uncharacterized protein</fullName>
    </submittedName>
</protein>